<gene>
    <name evidence="7" type="ORF">CCM_06094</name>
</gene>
<evidence type="ECO:0000313" key="8">
    <source>
        <dbReference type="Proteomes" id="UP000001610"/>
    </source>
</evidence>
<dbReference type="AlphaFoldDB" id="G3JIN7"/>
<feature type="transmembrane region" description="Helical" evidence="5">
    <location>
        <begin position="396"/>
        <end position="416"/>
    </location>
</feature>
<evidence type="ECO:0000256" key="5">
    <source>
        <dbReference type="SAM" id="Phobius"/>
    </source>
</evidence>
<dbReference type="InParanoid" id="G3JIN7"/>
<keyword evidence="5" id="KW-0472">Membrane</keyword>
<feature type="domain" description="FAD-binding" evidence="6">
    <location>
        <begin position="122"/>
        <end position="383"/>
    </location>
</feature>
<dbReference type="OrthoDB" id="655030at2759"/>
<keyword evidence="5" id="KW-0812">Transmembrane</keyword>
<dbReference type="RefSeq" id="XP_006671298.1">
    <property type="nucleotide sequence ID" value="XM_006671235.1"/>
</dbReference>
<dbReference type="EMBL" id="JH126402">
    <property type="protein sequence ID" value="EGX91934.1"/>
    <property type="molecule type" value="Genomic_DNA"/>
</dbReference>
<accession>G3JIN7</accession>
<dbReference type="InterPro" id="IPR036188">
    <property type="entry name" value="FAD/NAD-bd_sf"/>
</dbReference>
<evidence type="ECO:0000256" key="3">
    <source>
        <dbReference type="ARBA" id="ARBA00023002"/>
    </source>
</evidence>
<dbReference type="PANTHER" id="PTHR46972">
    <property type="entry name" value="MONOOXYGENASE ASQM-RELATED"/>
    <property type="match status" value="1"/>
</dbReference>
<dbReference type="Gene3D" id="3.50.50.60">
    <property type="entry name" value="FAD/NAD(P)-binding domain"/>
    <property type="match status" value="1"/>
</dbReference>
<evidence type="ECO:0000313" key="7">
    <source>
        <dbReference type="EMBL" id="EGX91934.1"/>
    </source>
</evidence>
<keyword evidence="3" id="KW-0560">Oxidoreductase</keyword>
<dbReference type="STRING" id="983644.G3JIN7"/>
<dbReference type="GO" id="GO:0004497">
    <property type="term" value="F:monooxygenase activity"/>
    <property type="evidence" value="ECO:0007669"/>
    <property type="project" value="UniProtKB-KW"/>
</dbReference>
<evidence type="ECO:0000256" key="2">
    <source>
        <dbReference type="ARBA" id="ARBA00022827"/>
    </source>
</evidence>
<dbReference type="Pfam" id="PF01494">
    <property type="entry name" value="FAD_binding_3"/>
    <property type="match status" value="1"/>
</dbReference>
<keyword evidence="5" id="KW-1133">Transmembrane helix</keyword>
<organism evidence="7 8">
    <name type="scientific">Cordyceps militaris (strain CM01)</name>
    <name type="common">Caterpillar fungus</name>
    <dbReference type="NCBI Taxonomy" id="983644"/>
    <lineage>
        <taxon>Eukaryota</taxon>
        <taxon>Fungi</taxon>
        <taxon>Dikarya</taxon>
        <taxon>Ascomycota</taxon>
        <taxon>Pezizomycotina</taxon>
        <taxon>Sordariomycetes</taxon>
        <taxon>Hypocreomycetidae</taxon>
        <taxon>Hypocreales</taxon>
        <taxon>Cordycipitaceae</taxon>
        <taxon>Cordyceps</taxon>
    </lineage>
</organism>
<dbReference type="KEGG" id="cmt:CCM_06094"/>
<keyword evidence="2" id="KW-0274">FAD</keyword>
<evidence type="ECO:0000256" key="4">
    <source>
        <dbReference type="ARBA" id="ARBA00023033"/>
    </source>
</evidence>
<dbReference type="InterPro" id="IPR002938">
    <property type="entry name" value="FAD-bd"/>
</dbReference>
<keyword evidence="1" id="KW-0285">Flavoprotein</keyword>
<dbReference type="PANTHER" id="PTHR46972:SF1">
    <property type="entry name" value="FAD DEPENDENT OXIDOREDUCTASE DOMAIN-CONTAINING PROTEIN"/>
    <property type="match status" value="1"/>
</dbReference>
<name>G3JIN7_CORMM</name>
<dbReference type="eggNOG" id="KOG2614">
    <property type="taxonomic scope" value="Eukaryota"/>
</dbReference>
<keyword evidence="8" id="KW-1185">Reference proteome</keyword>
<dbReference type="VEuPathDB" id="FungiDB:CCM_06094"/>
<protein>
    <submittedName>
        <fullName evidence="7">Monooxygenase, putative</fullName>
    </submittedName>
</protein>
<dbReference type="OMA" id="VQWNSRC"/>
<evidence type="ECO:0000259" key="6">
    <source>
        <dbReference type="Pfam" id="PF01494"/>
    </source>
</evidence>
<proteinExistence type="predicted"/>
<dbReference type="HOGENOM" id="CLU_009665_4_0_1"/>
<dbReference type="GO" id="GO:0071949">
    <property type="term" value="F:FAD binding"/>
    <property type="evidence" value="ECO:0007669"/>
    <property type="project" value="InterPro"/>
</dbReference>
<evidence type="ECO:0000256" key="1">
    <source>
        <dbReference type="ARBA" id="ARBA00022630"/>
    </source>
</evidence>
<reference evidence="7 8" key="1">
    <citation type="journal article" date="2011" name="Genome Biol.">
        <title>Genome sequence of the insect pathogenic fungus Cordyceps militaris, a valued traditional Chinese medicine.</title>
        <authorList>
            <person name="Zheng P."/>
            <person name="Xia Y."/>
            <person name="Xiao G."/>
            <person name="Xiong C."/>
            <person name="Hu X."/>
            <person name="Zhang S."/>
            <person name="Zheng H."/>
            <person name="Huang Y."/>
            <person name="Zhou Y."/>
            <person name="Wang S."/>
            <person name="Zhao G.P."/>
            <person name="Liu X."/>
            <person name="St Leger R.J."/>
            <person name="Wang C."/>
        </authorList>
    </citation>
    <scope>NUCLEOTIDE SEQUENCE [LARGE SCALE GENOMIC DNA]</scope>
    <source>
        <strain evidence="7 8">CM01</strain>
    </source>
</reference>
<keyword evidence="4 7" id="KW-0503">Monooxygenase</keyword>
<dbReference type="GeneID" id="18168109"/>
<dbReference type="PRINTS" id="PR00420">
    <property type="entry name" value="RNGMNOXGNASE"/>
</dbReference>
<dbReference type="SUPFAM" id="SSF51905">
    <property type="entry name" value="FAD/NAD(P)-binding domain"/>
    <property type="match status" value="1"/>
</dbReference>
<dbReference type="Proteomes" id="UP000001610">
    <property type="component" value="Unassembled WGS sequence"/>
</dbReference>
<sequence>MPADTPSHFLSGKSIFVIGAGLSGSAFVASLRAVWDHDVPFPKLTVFDRDPKSTHERRGGYSLSLSGSDDSGGLVALNKSGLLAEVLRNAIAGVGGDGAFKLWTPAWKVLAGARRRPVDGIPTASVRISRKVIRRVLLDAAQLNSEDAVRWNTRCVSVSKLPNGRLAVGVVRGDESEPRIMECDLVIVADGANSKIRNHLRPDDGLEYTGAVLRTGISRLSGSLPEEIGRNWGFVLSGTGTSFFVSPVGEKDVQWAVGHIEEKVCTETGDMGHPKRVIERASDLGSNIAEPFKTILSHTDPDTVMCINAYDKLPFQHSDISAMPVVFIGDSNHALSPFAGYGANLGLSDAWDLAEQLAKGPSLEKAIRAYDAISFPRASKIVRGARGRLRAGHSTGLRYLLFMFVLLFARVFRWVFRK</sequence>